<feature type="compositionally biased region" description="Polar residues" evidence="5">
    <location>
        <begin position="2761"/>
        <end position="2770"/>
    </location>
</feature>
<dbReference type="RefSeq" id="WP_084928376.1">
    <property type="nucleotide sequence ID" value="NZ_NCVM01000026.1"/>
</dbReference>
<dbReference type="Pfam" id="PF04650">
    <property type="entry name" value="YSIRK_signal"/>
    <property type="match status" value="1"/>
</dbReference>
<feature type="region of interest" description="Disordered" evidence="5">
    <location>
        <begin position="1554"/>
        <end position="1573"/>
    </location>
</feature>
<evidence type="ECO:0000256" key="5">
    <source>
        <dbReference type="SAM" id="MobiDB-lite"/>
    </source>
</evidence>
<dbReference type="InterPro" id="IPR019931">
    <property type="entry name" value="LPXTG_anchor"/>
</dbReference>
<feature type="region of interest" description="Disordered" evidence="5">
    <location>
        <begin position="1697"/>
        <end position="1717"/>
    </location>
</feature>
<dbReference type="PROSITE" id="PS50847">
    <property type="entry name" value="GRAM_POS_ANCHORING"/>
    <property type="match status" value="1"/>
</dbReference>
<dbReference type="Proteomes" id="UP000193388">
    <property type="component" value="Unassembled WGS sequence"/>
</dbReference>
<feature type="region of interest" description="Disordered" evidence="5">
    <location>
        <begin position="903"/>
        <end position="936"/>
    </location>
</feature>
<keyword evidence="3" id="KW-0732">Signal</keyword>
<evidence type="ECO:0000313" key="8">
    <source>
        <dbReference type="Proteomes" id="UP000193388"/>
    </source>
</evidence>
<feature type="compositionally biased region" description="Basic and acidic residues" evidence="5">
    <location>
        <begin position="1340"/>
        <end position="1356"/>
    </location>
</feature>
<feature type="compositionally biased region" description="Polar residues" evidence="5">
    <location>
        <begin position="539"/>
        <end position="548"/>
    </location>
</feature>
<feature type="region of interest" description="Disordered" evidence="5">
    <location>
        <begin position="1768"/>
        <end position="1810"/>
    </location>
</feature>
<feature type="region of interest" description="Disordered" evidence="5">
    <location>
        <begin position="536"/>
        <end position="573"/>
    </location>
</feature>
<feature type="region of interest" description="Disordered" evidence="5">
    <location>
        <begin position="1337"/>
        <end position="1376"/>
    </location>
</feature>
<name>A0A1X1KTD9_STRMT</name>
<dbReference type="InterPro" id="IPR005877">
    <property type="entry name" value="YSIRK_signal_dom"/>
</dbReference>
<dbReference type="Pfam" id="PF18877">
    <property type="entry name" value="SSSPR-51"/>
    <property type="match status" value="1"/>
</dbReference>
<keyword evidence="4" id="KW-0572">Peptidoglycan-anchor</keyword>
<dbReference type="InterPro" id="IPR059115">
    <property type="entry name" value="Rib"/>
</dbReference>
<evidence type="ECO:0000256" key="3">
    <source>
        <dbReference type="ARBA" id="ARBA00022729"/>
    </source>
</evidence>
<evidence type="ECO:0000256" key="2">
    <source>
        <dbReference type="ARBA" id="ARBA00022525"/>
    </source>
</evidence>
<dbReference type="NCBIfam" id="TIGR01167">
    <property type="entry name" value="LPXTG_anchor"/>
    <property type="match status" value="1"/>
</dbReference>
<feature type="region of interest" description="Disordered" evidence="5">
    <location>
        <begin position="1416"/>
        <end position="1447"/>
    </location>
</feature>
<feature type="domain" description="Gram-positive cocci surface proteins LPxTG" evidence="6">
    <location>
        <begin position="2785"/>
        <end position="2818"/>
    </location>
</feature>
<sequence length="2818" mass="301892">MFKPKEHHVRQSQVEKFTRYSIRKVSFGAASVAVATGLFFLGGGSVQAAEQLTNSEPTEVQNSQNLTDKSSEPSKEVTGQESATDKTSDGQKTTSVKESATDTQASAVETPNGVTEKVAINTASLEDLVAQAESRLSQLTEGKKTKSVIDDAKNLVNKAKELLNDDTKTQAKVDALAKQLSSSLIILNSIKSDTTEEDKVNKNQDPRNGKEIPGKGESGFRADTYKLDDSNNAQLPNTAKTGTDKFTFVVLQDNDPRRNSGAIAIAGDGAGDIVVNGTGEAPTDLEIEMYSSQRTGKEVNPKAMSTVNGKPATSPGRMDYPLSKEQVQKLQEEAKLWVGKEKPDGNSVTTNLGAVYGNLGAYEFLATEIYKLGYEQGVDRVYIPNISNRFGVSEKATQAGWKIKSIEPSNLPPGLIYDRKSDSIQGRVVANLQNGVYDLKFDVAAENERTHKIVRMKFQNLRSGWIGWQDTQPPKIEVSNDAYEATVGQNVNIEVKYSDDAGSNFSGDKRRVKYTLKDGRVVEIGNQSYRQAVSGLAGHSTTKNQGPAETSIPGVTYDLSRDETPTEKEANGDEKIFGKGILTGSPTKAGIYTVSVFAKDYNNRNKSETTWIHSGHEVQKHMTVVVKPTATVKNVHAYATNIPVTISEGASSAELTLPNGKVIKLEAKNGNWTLADGGAVLGPVGGEINVPVSQEDTKDAAVDTIKVKAITENVKATLLRNEIELLGDDGQKHTAKLSETTGHWELEDAYKKVRTPTANGGYKLTKRQVYTEVQADGSTNYYIYSYTRTFDTNDKVVSVDEVTRPKTVVPRLNTKNTEGATTTVEYDAVTKEWKSSDGSNVRATKEGDFWKVRTDSGFTGLIKGSKAESVEDKGSILNDAPTATSTSYTAVKGATVDLVKQASAAVTKTDREDDSTTSPKKETTVTKVTVTSPSRQQSEYTDLEQAKAHLLSEVGTYTVKVEVKDSNGNIVTADTETDTGTNKGADTAVNSTTYTITVKDQPTNKLYTVEGDAVTNDQLKEKVVPTEVDGFTATKNDIADIPTTAKKAGQTLPTTATVTYTKDTETISVATKVDVVVLPKVTPEGVKVLKDSTGLEEVVKAKATEAATATTKLPDGVTVRVKEVKAGTVPATTATGVQTPATVVVEYVKDGNVVASKEVEVPVTVVGSTPSKIVVFEGEKPTADQAKAAVTPGTDGTKGEPTTLPETAGKAGATDVKVDVPVTYDNGKLTETVSVPVTVLPKPEADEILVAKNSDKEKAKEKVLAQAEKAIADGTFTGKLPQGARVEIDKTAPVTVPDLTDDTEVDVTVKYTVDGEVKTTTVTVPVTVVEGVPQIVPVDENNKQPDPEKSIDKTDYPEGSTFRYKTPDGQTSPIDVTTTGDKNVIVEVLDKDGNPIAEVPATVRVVDSTPQFVVADPAKKQPEAKDSVTPGEYPDGTTFEYKTPVDTTTSGEKDVVVVAKLNGQPIAEVPAKVVVVDPKTQYVAADPSKSQPDASKSIDPEQYPEGTTFEYKTPVDTTTPGEKDVVVVAKNGEDKLVEVPTKVKVVQGYPQIVPVDEGKKQPSPEDSIDPNDYPDDATFEYKEEVDTSTPGDKKVTVVVKQGDKVLVEVPATVRVVESYPKYVPVDPTKKQPDPKDNINPNDFPTGTVFEYKDNTPVDTTTPGEKDVTVVAKLNGQPITEIPAKIVVVEPKTQYVPVDKTNKQPDASKSIDPEQYPDEITFGYKTPVDTTTPGEKDVVVVAKDGDDTLVEVPVKVKVVEGKEQLIPINATGENQPKPKDSITPSDYPEGSTFEYKIPEGQTTPYDGTTPGDKPVTVVVKDKDGKVLVEVPATIKVVETKPTPIETPVTNTPLTEGDYTKGMKIPEGATVKVGDLPDLTTPGEKTPVKVTITLPNGKSYTVDVPVTVTPVKEIETPVTTTPLTPEDYTKGIKIPEGGKVTKVENIPDLTTPGKKDPVKVTIELPNGKVITVDVPVNVTPVKEIETPVTTTPLTPDDYTKGIKIPEGGKVTKVENIPDLTTPGKKDPVKVTIELPNGKVITVDVPVNVTPVKEIETPVTTTPLTPDDYTKGITIPEGGKVTKVENIPDLTTPGKKDPVKVTIELPNGKVITVDVPVNVTPVKEIETPVTTTPLTPDDYTKGIKIPEGGKVTKVENIPDLTTPGKKDPVKVTIELPNGKVITVDVPVTVTPVKEIETPVTTGKLTPEDILKQIKVPEGATTKVENIPDLTTPGKKDPVKVTVTLPNGKVVTVDVPVNVTPVKEIETPVTTTPLTPDDYTKGITIPEGGKVTKVENIPDLTTPGKKDPVKVTIELPNGKVVTVEVPVNVTPVKEIETPVTKDKLTPEDILKQIKVPEGATVKVGDLPDLTTPGKKDPVKVTITLPNGKVVTVEIPVTVTPIEDIVKKQGDPITTEDVEKHIPKRAKVISIGDKPSTDISGERPSIPVVIELPNGIRVTVNIPVIVTPKVTPVVVQVGTPVTPEDVQKHIELPNGWKVTKVGEIPTTTTPGTKPVVPVEIELPDGRKITVDVPVIVTPTVRQIVVPQGTPITPDDVKGHIDLPKEPGWEIVEVGEIPTTIPAGVKPSVKVKIKVPTGEIVEVEVPIIVTPKVTPIVVEVGTPITKEDVIKKVGLPEGWEIVEVGEIPTTETPGAKPVVKVKVKLPDGRIITVEVPVTVTPKSQNGGGVIFQNGDSTVQIVTEYLDENGNRITSDKEGKHNPIELEGYEFSHSTTDTKGNTLHHYKKVKKPINQETPTSPEKPVATPVQTSSTDSKQVAVETTVANDKKELPNTGTEDKAGLASLGLLGMLSAFGLVARKKKED</sequence>
<feature type="compositionally biased region" description="Basic and acidic residues" evidence="5">
    <location>
        <begin position="2780"/>
        <end position="2793"/>
    </location>
</feature>
<evidence type="ECO:0000259" key="6">
    <source>
        <dbReference type="PROSITE" id="PS50847"/>
    </source>
</evidence>
<feature type="compositionally biased region" description="Basic and acidic residues" evidence="5">
    <location>
        <begin position="559"/>
        <end position="573"/>
    </location>
</feature>
<feature type="region of interest" description="Disordered" evidence="5">
    <location>
        <begin position="1484"/>
        <end position="1519"/>
    </location>
</feature>
<gene>
    <name evidence="7" type="ORF">B7693_04145</name>
</gene>
<feature type="compositionally biased region" description="Basic and acidic residues" evidence="5">
    <location>
        <begin position="1417"/>
        <end position="1426"/>
    </location>
</feature>
<dbReference type="InterPro" id="IPR027579">
    <property type="entry name" value="SSSPR51_Rpt"/>
</dbReference>
<evidence type="ECO:0000313" key="7">
    <source>
        <dbReference type="EMBL" id="ORP02717.1"/>
    </source>
</evidence>
<feature type="compositionally biased region" description="Polar residues" evidence="5">
    <location>
        <begin position="52"/>
        <end position="68"/>
    </location>
</feature>
<feature type="compositionally biased region" description="Polar residues" evidence="5">
    <location>
        <begin position="90"/>
        <end position="112"/>
    </location>
</feature>
<feature type="region of interest" description="Disordered" evidence="5">
    <location>
        <begin position="52"/>
        <end position="112"/>
    </location>
</feature>
<feature type="region of interest" description="Disordered" evidence="5">
    <location>
        <begin position="194"/>
        <end position="221"/>
    </location>
</feature>
<comment type="caution">
    <text evidence="7">The sequence shown here is derived from an EMBL/GenBank/DDBJ whole genome shotgun (WGS) entry which is preliminary data.</text>
</comment>
<feature type="region of interest" description="Disordered" evidence="5">
    <location>
        <begin position="2745"/>
        <end position="2793"/>
    </location>
</feature>
<organism evidence="7 8">
    <name type="scientific">Streptococcus mitis</name>
    <dbReference type="NCBI Taxonomy" id="28037"/>
    <lineage>
        <taxon>Bacteria</taxon>
        <taxon>Bacillati</taxon>
        <taxon>Bacillota</taxon>
        <taxon>Bacilli</taxon>
        <taxon>Lactobacillales</taxon>
        <taxon>Streptococcaceae</taxon>
        <taxon>Streptococcus</taxon>
        <taxon>Streptococcus mitis group</taxon>
    </lineage>
</organism>
<evidence type="ECO:0000256" key="4">
    <source>
        <dbReference type="ARBA" id="ARBA00023088"/>
    </source>
</evidence>
<keyword evidence="1" id="KW-0134">Cell wall</keyword>
<dbReference type="Pfam" id="PF00746">
    <property type="entry name" value="Gram_pos_anchor"/>
    <property type="match status" value="1"/>
</dbReference>
<dbReference type="EMBL" id="NCVM01000026">
    <property type="protein sequence ID" value="ORP02717.1"/>
    <property type="molecule type" value="Genomic_DNA"/>
</dbReference>
<accession>A0A1X1KTD9</accession>
<feature type="region of interest" description="Disordered" evidence="5">
    <location>
        <begin position="1189"/>
        <end position="1211"/>
    </location>
</feature>
<reference evidence="7 8" key="1">
    <citation type="journal article" date="2016" name="Eur. J. Clin. Microbiol. Infect. Dis.">
        <title>Whole genome sequencing as a tool for phylogenetic analysis of clinical strains of Mitis group streptococci.</title>
        <authorList>
            <person name="Rasmussen L.H."/>
            <person name="Dargis R."/>
            <person name="Hojholt K."/>
            <person name="Christensen J.J."/>
            <person name="Skovgaard O."/>
            <person name="Justesen U.S."/>
            <person name="Rosenvinge F.S."/>
            <person name="Moser C."/>
            <person name="Lukjancenko O."/>
            <person name="Rasmussen S."/>
            <person name="Nielsen X.C."/>
        </authorList>
    </citation>
    <scope>NUCLEOTIDE SEQUENCE [LARGE SCALE GENOMIC DNA]</scope>
    <source>
        <strain evidence="7 8">B_5756_13</strain>
    </source>
</reference>
<dbReference type="NCBIfam" id="TIGR01168">
    <property type="entry name" value="YSIRK_signal"/>
    <property type="match status" value="1"/>
</dbReference>
<protein>
    <recommendedName>
        <fullName evidence="6">Gram-positive cocci surface proteins LPxTG domain-containing protein</fullName>
    </recommendedName>
</protein>
<keyword evidence="2" id="KW-0964">Secreted</keyword>
<evidence type="ECO:0000256" key="1">
    <source>
        <dbReference type="ARBA" id="ARBA00022512"/>
    </source>
</evidence>
<feature type="region of interest" description="Disordered" evidence="5">
    <location>
        <begin position="294"/>
        <end position="318"/>
    </location>
</feature>
<proteinExistence type="predicted"/>
<dbReference type="Pfam" id="PF08428">
    <property type="entry name" value="Rib"/>
    <property type="match status" value="9"/>
</dbReference>
<dbReference type="NCBIfam" id="TIGR04308">
    <property type="entry name" value="repeat_SSSPR51"/>
    <property type="match status" value="1"/>
</dbReference>
<feature type="compositionally biased region" description="Low complexity" evidence="5">
    <location>
        <begin position="925"/>
        <end position="934"/>
    </location>
</feature>